<name>A0A2Z5JEJ5_STRAR</name>
<dbReference type="Proteomes" id="UP000252698">
    <property type="component" value="Chromosome"/>
</dbReference>
<evidence type="ECO:0000313" key="1">
    <source>
        <dbReference type="EMBL" id="AXE78788.1"/>
    </source>
</evidence>
<accession>A0A2Z5JEJ5</accession>
<gene>
    <name evidence="1" type="ORF">C5746_19785</name>
</gene>
<dbReference type="AlphaFoldDB" id="A0A2Z5JEJ5"/>
<evidence type="ECO:0000313" key="2">
    <source>
        <dbReference type="Proteomes" id="UP000252698"/>
    </source>
</evidence>
<reference evidence="1 2" key="1">
    <citation type="journal article" date="2018" name="Front. Microbiol.">
        <title>Genome Sequencing of Streptomyces atratus SCSIOZH16 and Activation Production of Nocardamine via Metabolic Engineering.</title>
        <authorList>
            <person name="Li Y."/>
            <person name="Zhang C."/>
            <person name="Liu C."/>
            <person name="Ju J."/>
            <person name="Ma J."/>
        </authorList>
    </citation>
    <scope>NUCLEOTIDE SEQUENCE [LARGE SCALE GENOMIC DNA]</scope>
    <source>
        <strain evidence="1 2">SCSIO_ZH16</strain>
    </source>
</reference>
<dbReference type="EMBL" id="CP027306">
    <property type="protein sequence ID" value="AXE78788.1"/>
    <property type="molecule type" value="Genomic_DNA"/>
</dbReference>
<organism evidence="1 2">
    <name type="scientific">Streptomyces atratus</name>
    <dbReference type="NCBI Taxonomy" id="1893"/>
    <lineage>
        <taxon>Bacteria</taxon>
        <taxon>Bacillati</taxon>
        <taxon>Actinomycetota</taxon>
        <taxon>Actinomycetes</taxon>
        <taxon>Kitasatosporales</taxon>
        <taxon>Streptomycetaceae</taxon>
        <taxon>Streptomyces</taxon>
    </lineage>
</organism>
<dbReference type="KEGG" id="sata:C5746_19785"/>
<protein>
    <submittedName>
        <fullName evidence="1">Uncharacterized protein</fullName>
    </submittedName>
</protein>
<sequence length="62" mass="7021">MPMVPILQLFAHDVPGVEFPKGKDLLRLVRCELINEQDSGPVMPQLYWCREAGNDPERSGAR</sequence>
<proteinExistence type="predicted"/>